<dbReference type="STRING" id="632773.BBEV_3192"/>
<dbReference type="SUPFAM" id="SSF49899">
    <property type="entry name" value="Concanavalin A-like lectins/glucanases"/>
    <property type="match status" value="1"/>
</dbReference>
<proteinExistence type="inferred from homology"/>
<dbReference type="PANTHER" id="PTHR10963:SF55">
    <property type="entry name" value="GLYCOSIDE HYDROLASE FAMILY 16 PROTEIN"/>
    <property type="match status" value="1"/>
</dbReference>
<protein>
    <submittedName>
        <fullName evidence="4">Beta-glucanase</fullName>
        <ecNumber evidence="4">3.2.1.73</ecNumber>
    </submittedName>
</protein>
<keyword evidence="2" id="KW-0732">Signal</keyword>
<feature type="signal peptide" evidence="2">
    <location>
        <begin position="1"/>
        <end position="19"/>
    </location>
</feature>
<evidence type="ECO:0000313" key="5">
    <source>
        <dbReference type="Proteomes" id="UP000094463"/>
    </source>
</evidence>
<dbReference type="PROSITE" id="PS51762">
    <property type="entry name" value="GH16_2"/>
    <property type="match status" value="1"/>
</dbReference>
<accession>A0A1D7QZS5</accession>
<comment type="similarity">
    <text evidence="1">Belongs to the glycosyl hydrolase 16 family.</text>
</comment>
<gene>
    <name evidence="4" type="ORF">BBEV_3192</name>
</gene>
<feature type="chain" id="PRO_5039143218" evidence="2">
    <location>
        <begin position="20"/>
        <end position="281"/>
    </location>
</feature>
<feature type="domain" description="GH16" evidence="3">
    <location>
        <begin position="46"/>
        <end position="281"/>
    </location>
</feature>
<sequence length="281" mass="32061">MKRYVMFPLILGAAVMVGACGNEEESAELEGWDLVWSDEFEGDELDDSKWRMDTGNGFYDGDEYVPGWGNEELQYYDEDNVTVSDGQLTLTAQEESASDDYGSYDYTSGKILTEGLFSQTYGRFEASIQLPEGQGYWPAFWMMPETDEYGGWAASGEIDIMENRGSETDAVGAAIHFGGVYPENTYWSDEYQFPEGESTTEFNTYAIEWEPEEIRWYVNDELYAETSQWYTENGEFPAPFDQDFHLILNLAVGGWYGGDPDETTEFPGEMNVDYVRVYEQD</sequence>
<dbReference type="Pfam" id="PF00722">
    <property type="entry name" value="Glyco_hydro_16"/>
    <property type="match status" value="1"/>
</dbReference>
<organism evidence="4 5">
    <name type="scientific">Salisediminibacterium beveridgei</name>
    <dbReference type="NCBI Taxonomy" id="632773"/>
    <lineage>
        <taxon>Bacteria</taxon>
        <taxon>Bacillati</taxon>
        <taxon>Bacillota</taxon>
        <taxon>Bacilli</taxon>
        <taxon>Bacillales</taxon>
        <taxon>Bacillaceae</taxon>
        <taxon>Salisediminibacterium</taxon>
    </lineage>
</organism>
<dbReference type="PROSITE" id="PS51257">
    <property type="entry name" value="PROKAR_LIPOPROTEIN"/>
    <property type="match status" value="1"/>
</dbReference>
<dbReference type="KEGG" id="bbev:BBEV_3192"/>
<evidence type="ECO:0000259" key="3">
    <source>
        <dbReference type="PROSITE" id="PS51762"/>
    </source>
</evidence>
<dbReference type="AlphaFoldDB" id="A0A1D7QZS5"/>
<dbReference type="InterPro" id="IPR000757">
    <property type="entry name" value="Beta-glucanase-like"/>
</dbReference>
<evidence type="ECO:0000313" key="4">
    <source>
        <dbReference type="EMBL" id="AOM84507.1"/>
    </source>
</evidence>
<dbReference type="PATRIC" id="fig|632773.3.peg.3347"/>
<dbReference type="PANTHER" id="PTHR10963">
    <property type="entry name" value="GLYCOSYL HYDROLASE-RELATED"/>
    <property type="match status" value="1"/>
</dbReference>
<reference evidence="4 5" key="1">
    <citation type="submission" date="2015-08" db="EMBL/GenBank/DDBJ databases">
        <title>The complete genome sequence of Bacillus beveridgei MLTeJB.</title>
        <authorList>
            <person name="Hanson T.E."/>
            <person name="Mesa C."/>
            <person name="Basesman S.M."/>
            <person name="Oremland R.S."/>
        </authorList>
    </citation>
    <scope>NUCLEOTIDE SEQUENCE [LARGE SCALE GENOMIC DNA]</scope>
    <source>
        <strain evidence="4 5">MLTeJB</strain>
    </source>
</reference>
<keyword evidence="4" id="KW-0326">Glycosidase</keyword>
<dbReference type="EC" id="3.2.1.73" evidence="4"/>
<dbReference type="InterPro" id="IPR050546">
    <property type="entry name" value="Glycosyl_Hydrlase_16"/>
</dbReference>
<dbReference type="OrthoDB" id="9809583at2"/>
<evidence type="ECO:0000256" key="2">
    <source>
        <dbReference type="SAM" id="SignalP"/>
    </source>
</evidence>
<dbReference type="EMBL" id="CP012502">
    <property type="protein sequence ID" value="AOM84507.1"/>
    <property type="molecule type" value="Genomic_DNA"/>
</dbReference>
<evidence type="ECO:0000256" key="1">
    <source>
        <dbReference type="ARBA" id="ARBA00006865"/>
    </source>
</evidence>
<keyword evidence="5" id="KW-1185">Reference proteome</keyword>
<dbReference type="Gene3D" id="2.60.120.200">
    <property type="match status" value="1"/>
</dbReference>
<dbReference type="CDD" id="cd08023">
    <property type="entry name" value="GH16_laminarinase_like"/>
    <property type="match status" value="1"/>
</dbReference>
<dbReference type="Proteomes" id="UP000094463">
    <property type="component" value="Chromosome"/>
</dbReference>
<keyword evidence="4" id="KW-0378">Hydrolase</keyword>
<dbReference type="GO" id="GO:0005975">
    <property type="term" value="P:carbohydrate metabolic process"/>
    <property type="evidence" value="ECO:0007669"/>
    <property type="project" value="InterPro"/>
</dbReference>
<name>A0A1D7QZS5_9BACI</name>
<dbReference type="GO" id="GO:0042972">
    <property type="term" value="F:licheninase activity"/>
    <property type="evidence" value="ECO:0007669"/>
    <property type="project" value="UniProtKB-EC"/>
</dbReference>
<dbReference type="InterPro" id="IPR013320">
    <property type="entry name" value="ConA-like_dom_sf"/>
</dbReference>
<dbReference type="RefSeq" id="WP_157101021.1">
    <property type="nucleotide sequence ID" value="NZ_CP012502.1"/>
</dbReference>